<keyword evidence="1" id="KW-0732">Signal</keyword>
<feature type="signal peptide" evidence="1">
    <location>
        <begin position="1"/>
        <end position="26"/>
    </location>
</feature>
<dbReference type="EMBL" id="JBHUEJ010000016">
    <property type="protein sequence ID" value="MFD1710520.1"/>
    <property type="molecule type" value="Genomic_DNA"/>
</dbReference>
<feature type="chain" id="PRO_5045968917" evidence="1">
    <location>
        <begin position="27"/>
        <end position="121"/>
    </location>
</feature>
<evidence type="ECO:0000313" key="2">
    <source>
        <dbReference type="EMBL" id="MFD1710520.1"/>
    </source>
</evidence>
<reference evidence="3" key="1">
    <citation type="journal article" date="2019" name="Int. J. Syst. Evol. Microbiol.">
        <title>The Global Catalogue of Microorganisms (GCM) 10K type strain sequencing project: providing services to taxonomists for standard genome sequencing and annotation.</title>
        <authorList>
            <consortium name="The Broad Institute Genomics Platform"/>
            <consortium name="The Broad Institute Genome Sequencing Center for Infectious Disease"/>
            <person name="Wu L."/>
            <person name="Ma J."/>
        </authorList>
    </citation>
    <scope>NUCLEOTIDE SEQUENCE [LARGE SCALE GENOMIC DNA]</scope>
    <source>
        <strain evidence="3">LMG 29247</strain>
    </source>
</reference>
<sequence length="121" mass="12565">MSTRVLRLWIARCMLVAFALALGAAAASPWVAPRAMQLVCTDGAVKLVALDDDDGAAGAPSGHTLECALCLVTGTPPLDLQAHVAQRVAVAQVPRWTHVDAPPLAETWAPLLARGPPVGRA</sequence>
<dbReference type="RefSeq" id="WP_147912643.1">
    <property type="nucleotide sequence ID" value="NZ_JBHUEJ010000016.1"/>
</dbReference>
<name>A0ABW4KR52_9BURK</name>
<comment type="caution">
    <text evidence="2">The sequence shown here is derived from an EMBL/GenBank/DDBJ whole genome shotgun (WGS) entry which is preliminary data.</text>
</comment>
<protein>
    <submittedName>
        <fullName evidence="2">DUF2946 family protein</fullName>
    </submittedName>
</protein>
<accession>A0ABW4KR52</accession>
<proteinExistence type="predicted"/>
<organism evidence="2 3">
    <name type="scientific">Ottowia flava</name>
    <dbReference type="NCBI Taxonomy" id="2675430"/>
    <lineage>
        <taxon>Bacteria</taxon>
        <taxon>Pseudomonadati</taxon>
        <taxon>Pseudomonadota</taxon>
        <taxon>Betaproteobacteria</taxon>
        <taxon>Burkholderiales</taxon>
        <taxon>Comamonadaceae</taxon>
        <taxon>Ottowia</taxon>
    </lineage>
</organism>
<gene>
    <name evidence="2" type="ORF">ACFSF0_07870</name>
</gene>
<dbReference type="Proteomes" id="UP001597304">
    <property type="component" value="Unassembled WGS sequence"/>
</dbReference>
<evidence type="ECO:0000313" key="3">
    <source>
        <dbReference type="Proteomes" id="UP001597304"/>
    </source>
</evidence>
<evidence type="ECO:0000256" key="1">
    <source>
        <dbReference type="SAM" id="SignalP"/>
    </source>
</evidence>
<keyword evidence="3" id="KW-1185">Reference proteome</keyword>